<feature type="transmembrane region" description="Helical" evidence="7">
    <location>
        <begin position="379"/>
        <end position="398"/>
    </location>
</feature>
<dbReference type="InterPro" id="IPR038377">
    <property type="entry name" value="Na/Glc_symporter_sf"/>
</dbReference>
<evidence type="ECO:0000313" key="8">
    <source>
        <dbReference type="EMBL" id="KGX93751.1"/>
    </source>
</evidence>
<accession>A0A0A5GKE0</accession>
<evidence type="ECO:0000256" key="4">
    <source>
        <dbReference type="ARBA" id="ARBA00022989"/>
    </source>
</evidence>
<sequence length="528" mass="57748">MMLSIVTFLIFTVGVFVFTWYKARNVNMQSSEGYFLGGRSLPGIVIACSLVLTNLSTEQMVGLNGQSYMSSMTVMAWEVTAPLSLIFLAFLFLPKYLKSGITTIPDFLQQRFDLSTRQLMSILFLIGYASSFLPTVLYSGALVLDQIFNVSETLQLSEFWTIFLIALAIGGIGCFYIIYGGLRAISFADTIYGIGLILGGILIPFLGLYHLGDGSLSVGTDRLLHTNTDKLNAIGGPGSNVPWPTILTGLLFNNLFYWCTNQAIVQRSLGAKSLAEGQKGVLFAGFFKVFGVLYLVIPGLIAYDLYGGNIPNGDQAYPQLVIDVLPTALSGFFAAVLFGAIMSSFNGALNSCITLFTLDLYKPIFKPNASDDQIVKAGRIFAFSFAFLSIIITPFVLFAGDGLYNYLQEMFGFINIPILGAIVIGFFTKYVPAIAPKIATITHLILYGASKVVLGDLNFLYVLAILFPLNIALQLIIAQFRSRETPYEMQDSGAVDMTPWKHRKLTTALILIMVIGLYVFFSPLGVAT</sequence>
<dbReference type="NCBIfam" id="NF007790">
    <property type="entry name" value="PRK10484.1"/>
    <property type="match status" value="1"/>
</dbReference>
<feature type="transmembrane region" description="Helical" evidence="7">
    <location>
        <begin position="332"/>
        <end position="358"/>
    </location>
</feature>
<name>A0A0A5GKE0_9BACI</name>
<dbReference type="PANTHER" id="PTHR11819">
    <property type="entry name" value="SOLUTE CARRIER FAMILY 5"/>
    <property type="match status" value="1"/>
</dbReference>
<keyword evidence="3 7" id="KW-0812">Transmembrane</keyword>
<comment type="subcellular location">
    <subcellularLocation>
        <location evidence="1">Membrane</location>
        <topology evidence="1">Multi-pass membrane protein</topology>
    </subcellularLocation>
</comment>
<dbReference type="Pfam" id="PF00474">
    <property type="entry name" value="SSF"/>
    <property type="match status" value="1"/>
</dbReference>
<dbReference type="AlphaFoldDB" id="A0A0A5GKE0"/>
<evidence type="ECO:0000256" key="6">
    <source>
        <dbReference type="RuleBase" id="RU362091"/>
    </source>
</evidence>
<comment type="similarity">
    <text evidence="2 6">Belongs to the sodium:solute symporter (SSF) (TC 2.A.21) family.</text>
</comment>
<feature type="transmembrane region" description="Helical" evidence="7">
    <location>
        <begin position="159"/>
        <end position="179"/>
    </location>
</feature>
<feature type="transmembrane region" description="Helical" evidence="7">
    <location>
        <begin position="505"/>
        <end position="526"/>
    </location>
</feature>
<dbReference type="EMBL" id="AVPE01000001">
    <property type="protein sequence ID" value="KGX93751.1"/>
    <property type="molecule type" value="Genomic_DNA"/>
</dbReference>
<dbReference type="InterPro" id="IPR001734">
    <property type="entry name" value="Na/solute_symporter"/>
</dbReference>
<dbReference type="NCBIfam" id="TIGR00813">
    <property type="entry name" value="sss"/>
    <property type="match status" value="1"/>
</dbReference>
<comment type="caution">
    <text evidence="8">The sequence shown here is derived from an EMBL/GenBank/DDBJ whole genome shotgun (WGS) entry which is preliminary data.</text>
</comment>
<feature type="transmembrane region" description="Helical" evidence="7">
    <location>
        <begin position="75"/>
        <end position="97"/>
    </location>
</feature>
<evidence type="ECO:0000313" key="9">
    <source>
        <dbReference type="Proteomes" id="UP000030528"/>
    </source>
</evidence>
<organism evidence="8 9">
    <name type="scientific">Pontibacillus halophilus JSM 076056 = DSM 19796</name>
    <dbReference type="NCBI Taxonomy" id="1385510"/>
    <lineage>
        <taxon>Bacteria</taxon>
        <taxon>Bacillati</taxon>
        <taxon>Bacillota</taxon>
        <taxon>Bacilli</taxon>
        <taxon>Bacillales</taxon>
        <taxon>Bacillaceae</taxon>
        <taxon>Pontibacillus</taxon>
    </lineage>
</organism>
<evidence type="ECO:0000256" key="1">
    <source>
        <dbReference type="ARBA" id="ARBA00004141"/>
    </source>
</evidence>
<dbReference type="CDD" id="cd10328">
    <property type="entry name" value="SLC5sbd_YidK"/>
    <property type="match status" value="1"/>
</dbReference>
<reference evidence="8 9" key="1">
    <citation type="submission" date="2013-08" db="EMBL/GenBank/DDBJ databases">
        <authorList>
            <person name="Huang J."/>
            <person name="Wang G."/>
        </authorList>
    </citation>
    <scope>NUCLEOTIDE SEQUENCE [LARGE SCALE GENOMIC DNA]</scope>
    <source>
        <strain evidence="8 9">JSM 076056</strain>
    </source>
</reference>
<dbReference type="Gene3D" id="1.20.1730.10">
    <property type="entry name" value="Sodium/glucose cotransporter"/>
    <property type="match status" value="1"/>
</dbReference>
<feature type="transmembrane region" description="Helical" evidence="7">
    <location>
        <begin position="191"/>
        <end position="211"/>
    </location>
</feature>
<feature type="transmembrane region" description="Helical" evidence="7">
    <location>
        <begin position="6"/>
        <end position="23"/>
    </location>
</feature>
<feature type="transmembrane region" description="Helical" evidence="7">
    <location>
        <begin position="281"/>
        <end position="303"/>
    </location>
</feature>
<dbReference type="PANTHER" id="PTHR11819:SF195">
    <property type="entry name" value="SODIUM_GLUCOSE COTRANSPORTER 4"/>
    <property type="match status" value="1"/>
</dbReference>
<evidence type="ECO:0000256" key="7">
    <source>
        <dbReference type="SAM" id="Phobius"/>
    </source>
</evidence>
<evidence type="ECO:0000256" key="2">
    <source>
        <dbReference type="ARBA" id="ARBA00006434"/>
    </source>
</evidence>
<feature type="transmembrane region" description="Helical" evidence="7">
    <location>
        <begin position="241"/>
        <end position="260"/>
    </location>
</feature>
<dbReference type="STRING" id="1385510.GCA_000425205_00343"/>
<evidence type="ECO:0000256" key="5">
    <source>
        <dbReference type="ARBA" id="ARBA00023136"/>
    </source>
</evidence>
<evidence type="ECO:0000256" key="3">
    <source>
        <dbReference type="ARBA" id="ARBA00022692"/>
    </source>
</evidence>
<dbReference type="PROSITE" id="PS50283">
    <property type="entry name" value="NA_SOLUT_SYMP_3"/>
    <property type="match status" value="1"/>
</dbReference>
<feature type="transmembrane region" description="Helical" evidence="7">
    <location>
        <begin position="410"/>
        <end position="427"/>
    </location>
</feature>
<dbReference type="GO" id="GO:0005886">
    <property type="term" value="C:plasma membrane"/>
    <property type="evidence" value="ECO:0007669"/>
    <property type="project" value="TreeGrafter"/>
</dbReference>
<feature type="transmembrane region" description="Helical" evidence="7">
    <location>
        <begin position="118"/>
        <end position="139"/>
    </location>
</feature>
<keyword evidence="4 7" id="KW-1133">Transmembrane helix</keyword>
<dbReference type="Proteomes" id="UP000030528">
    <property type="component" value="Unassembled WGS sequence"/>
</dbReference>
<gene>
    <name evidence="8" type="ORF">N781_00675</name>
</gene>
<keyword evidence="5 7" id="KW-0472">Membrane</keyword>
<protein>
    <submittedName>
        <fullName evidence="8">AraC family transcriptional regulator</fullName>
    </submittedName>
</protein>
<dbReference type="GO" id="GO:0005412">
    <property type="term" value="F:D-glucose:sodium symporter activity"/>
    <property type="evidence" value="ECO:0007669"/>
    <property type="project" value="TreeGrafter"/>
</dbReference>
<feature type="transmembrane region" description="Helical" evidence="7">
    <location>
        <begin position="459"/>
        <end position="480"/>
    </location>
</feature>
<feature type="transmembrane region" description="Helical" evidence="7">
    <location>
        <begin position="35"/>
        <end position="55"/>
    </location>
</feature>
<keyword evidence="9" id="KW-1185">Reference proteome</keyword>
<proteinExistence type="inferred from homology"/>
<dbReference type="eggNOG" id="COG4146">
    <property type="taxonomic scope" value="Bacteria"/>
</dbReference>